<name>A0A6P1NU46_9MICC</name>
<gene>
    <name evidence="2" type="ORF">GU243_23915</name>
</gene>
<dbReference type="AlphaFoldDB" id="A0A6P1NU46"/>
<dbReference type="EMBL" id="CP047900">
    <property type="protein sequence ID" value="QHK22613.1"/>
    <property type="molecule type" value="Genomic_DNA"/>
</dbReference>
<reference evidence="2 3" key="1">
    <citation type="submission" date="2020-01" db="EMBL/GenBank/DDBJ databases">
        <title>Pseudarthrobacter psychrotolerans sp. nov., isolated from antarctic soil.</title>
        <authorList>
            <person name="Shin Y."/>
            <person name="Park W."/>
        </authorList>
    </citation>
    <scope>NUCLEOTIDE SEQUENCE [LARGE SCALE GENOMIC DNA]</scope>
    <source>
        <strain evidence="2 3">YJ56</strain>
        <plasmid evidence="2 3">unnamed2</plasmid>
    </source>
</reference>
<accession>A0A6P1NU46</accession>
<feature type="region of interest" description="Disordered" evidence="1">
    <location>
        <begin position="1"/>
        <end position="22"/>
    </location>
</feature>
<evidence type="ECO:0000313" key="3">
    <source>
        <dbReference type="Proteomes" id="UP000464186"/>
    </source>
</evidence>
<dbReference type="KEGG" id="psey:GU243_23915"/>
<geneLocation type="plasmid" evidence="2 3">
    <name>unnamed2</name>
</geneLocation>
<evidence type="ECO:0000256" key="1">
    <source>
        <dbReference type="SAM" id="MobiDB-lite"/>
    </source>
</evidence>
<sequence>MSEETAQKLKEAEAHLSSMEDEATARKNELLIAVAERLPGHARQLAKRTGQSEPDVTRALGTEGIKELRSQLEDLASELAADVAGAVSEVTWPKPSHFSSVKPNDVRKSLFEFMYGQKMTKFAKVFKDHGFNTYDGNNRGHQSLVLPQSFFSEDEIAEEIKALGTVLMAVTKAEMAVEAAKKADDLAAVDDLWGD</sequence>
<evidence type="ECO:0000313" key="2">
    <source>
        <dbReference type="EMBL" id="QHK22613.1"/>
    </source>
</evidence>
<keyword evidence="2" id="KW-0614">Plasmid</keyword>
<organism evidence="2 3">
    <name type="scientific">Pseudarthrobacter psychrotolerans</name>
    <dbReference type="NCBI Taxonomy" id="2697569"/>
    <lineage>
        <taxon>Bacteria</taxon>
        <taxon>Bacillati</taxon>
        <taxon>Actinomycetota</taxon>
        <taxon>Actinomycetes</taxon>
        <taxon>Micrococcales</taxon>
        <taxon>Micrococcaceae</taxon>
        <taxon>Pseudarthrobacter</taxon>
    </lineage>
</organism>
<protein>
    <submittedName>
        <fullName evidence="2">Uncharacterized protein</fullName>
    </submittedName>
</protein>
<keyword evidence="3" id="KW-1185">Reference proteome</keyword>
<feature type="compositionally biased region" description="Basic and acidic residues" evidence="1">
    <location>
        <begin position="1"/>
        <end position="14"/>
    </location>
</feature>
<proteinExistence type="predicted"/>
<dbReference type="Proteomes" id="UP000464186">
    <property type="component" value="Plasmid unnamed2"/>
</dbReference>